<dbReference type="AlphaFoldDB" id="A0A067QDL2"/>
<dbReference type="InParanoid" id="A0A067QDL2"/>
<keyword evidence="1" id="KW-0472">Membrane</keyword>
<keyword evidence="3" id="KW-1185">Reference proteome</keyword>
<feature type="transmembrane region" description="Helical" evidence="1">
    <location>
        <begin position="42"/>
        <end position="67"/>
    </location>
</feature>
<accession>A0A067QDL2</accession>
<organism evidence="2 3">
    <name type="scientific">Jaapia argillacea MUCL 33604</name>
    <dbReference type="NCBI Taxonomy" id="933084"/>
    <lineage>
        <taxon>Eukaryota</taxon>
        <taxon>Fungi</taxon>
        <taxon>Dikarya</taxon>
        <taxon>Basidiomycota</taxon>
        <taxon>Agaricomycotina</taxon>
        <taxon>Agaricomycetes</taxon>
        <taxon>Agaricomycetidae</taxon>
        <taxon>Jaapiales</taxon>
        <taxon>Jaapiaceae</taxon>
        <taxon>Jaapia</taxon>
    </lineage>
</organism>
<keyword evidence="1" id="KW-1133">Transmembrane helix</keyword>
<reference evidence="3" key="1">
    <citation type="journal article" date="2014" name="Proc. Natl. Acad. Sci. U.S.A.">
        <title>Extensive sampling of basidiomycete genomes demonstrates inadequacy of the white-rot/brown-rot paradigm for wood decay fungi.</title>
        <authorList>
            <person name="Riley R."/>
            <person name="Salamov A.A."/>
            <person name="Brown D.W."/>
            <person name="Nagy L.G."/>
            <person name="Floudas D."/>
            <person name="Held B.W."/>
            <person name="Levasseur A."/>
            <person name="Lombard V."/>
            <person name="Morin E."/>
            <person name="Otillar R."/>
            <person name="Lindquist E.A."/>
            <person name="Sun H."/>
            <person name="LaButti K.M."/>
            <person name="Schmutz J."/>
            <person name="Jabbour D."/>
            <person name="Luo H."/>
            <person name="Baker S.E."/>
            <person name="Pisabarro A.G."/>
            <person name="Walton J.D."/>
            <person name="Blanchette R.A."/>
            <person name="Henrissat B."/>
            <person name="Martin F."/>
            <person name="Cullen D."/>
            <person name="Hibbett D.S."/>
            <person name="Grigoriev I.V."/>
        </authorList>
    </citation>
    <scope>NUCLEOTIDE SEQUENCE [LARGE SCALE GENOMIC DNA]</scope>
    <source>
        <strain evidence="3">MUCL 33604</strain>
    </source>
</reference>
<feature type="transmembrane region" description="Helical" evidence="1">
    <location>
        <begin position="12"/>
        <end position="30"/>
    </location>
</feature>
<protein>
    <submittedName>
        <fullName evidence="2">Uncharacterized protein</fullName>
    </submittedName>
</protein>
<name>A0A067QDL2_9AGAM</name>
<feature type="transmembrane region" description="Helical" evidence="1">
    <location>
        <begin position="110"/>
        <end position="143"/>
    </location>
</feature>
<dbReference type="HOGENOM" id="CLU_1046069_0_0_1"/>
<keyword evidence="1" id="KW-0812">Transmembrane</keyword>
<dbReference type="Proteomes" id="UP000027265">
    <property type="component" value="Unassembled WGS sequence"/>
</dbReference>
<evidence type="ECO:0000313" key="2">
    <source>
        <dbReference type="EMBL" id="KDQ64260.1"/>
    </source>
</evidence>
<evidence type="ECO:0000256" key="1">
    <source>
        <dbReference type="SAM" id="Phobius"/>
    </source>
</evidence>
<sequence>MQFASYQTRFALHALLVLACAITCVLILVYENPFPLQFPTAVYGPFAPVTVGTYAVGILIIAASNVITIVRKGSIVSNVWFESAWLLALIGVSIVGLIEYKPRLLIGYLLVFGPTVTACSVFVSWVLQVAVAVFSLSLIALLARSVFSTRTLGTPRATEPFWFHNTETRNRRVGSPFCTVVTFIVGVPRPTQERHSLIHDALGNVIFKHTIFRKHPFESATLALVRGLIGSIAITAATSPFATRVASGIGMIGNGIGVRSRTEPHT</sequence>
<feature type="transmembrane region" description="Helical" evidence="1">
    <location>
        <begin position="79"/>
        <end position="98"/>
    </location>
</feature>
<proteinExistence type="predicted"/>
<gene>
    <name evidence="2" type="ORF">JAAARDRAFT_220840</name>
</gene>
<evidence type="ECO:0000313" key="3">
    <source>
        <dbReference type="Proteomes" id="UP000027265"/>
    </source>
</evidence>
<dbReference type="EMBL" id="KL197709">
    <property type="protein sequence ID" value="KDQ64260.1"/>
    <property type="molecule type" value="Genomic_DNA"/>
</dbReference>